<keyword evidence="3" id="KW-1185">Reference proteome</keyword>
<evidence type="ECO:0000259" key="1">
    <source>
        <dbReference type="PROSITE" id="PS50181"/>
    </source>
</evidence>
<organism evidence="2 3">
    <name type="scientific">Phyllosticta capitalensis</name>
    <dbReference type="NCBI Taxonomy" id="121624"/>
    <lineage>
        <taxon>Eukaryota</taxon>
        <taxon>Fungi</taxon>
        <taxon>Dikarya</taxon>
        <taxon>Ascomycota</taxon>
        <taxon>Pezizomycotina</taxon>
        <taxon>Dothideomycetes</taxon>
        <taxon>Dothideomycetes incertae sedis</taxon>
        <taxon>Botryosphaeriales</taxon>
        <taxon>Phyllostictaceae</taxon>
        <taxon>Phyllosticta</taxon>
    </lineage>
</organism>
<comment type="caution">
    <text evidence="2">The sequence shown here is derived from an EMBL/GenBank/DDBJ whole genome shotgun (WGS) entry which is preliminary data.</text>
</comment>
<feature type="domain" description="F-box" evidence="1">
    <location>
        <begin position="12"/>
        <end position="64"/>
    </location>
</feature>
<dbReference type="SUPFAM" id="SSF52047">
    <property type="entry name" value="RNI-like"/>
    <property type="match status" value="1"/>
</dbReference>
<name>A0ABR1YF96_9PEZI</name>
<sequence>MSSDADTAKHAYSSLERLPGEMVSAIAEHLSCYDILSLRLTSKKMDHEMDREMKWASDDLWRSSEMTLREILRLKWLGERRIAKHVEFLDLQQVPSWYFAKVADDVVKDDSLLGCPRGDGFDKLGLSPDEVWEFYKDGFAEVAKRALEGFENLKSVSLQLLHTGSPTPELDEFVGQYSWCLEALSFLLGALKQPVNLSINSGAFCWDIKPPHVNKRVSFEVEFDGRGADDWSGVFAVVWKNIRSTILSRCPSSLRLYDISLQRSDVYSMYWPKDAPEVLSLEKVHEDEFDEDSDSDSPLGALQALVSHPSRNLRELSVVGCIPRFPRVGWISFFEALKNHKNLQSLRFEKNNRAYFDWESDTKRDNGSRLPEIIKKFGMEKALDMMISAYRYTLEEDWG</sequence>
<evidence type="ECO:0000313" key="3">
    <source>
        <dbReference type="Proteomes" id="UP001492380"/>
    </source>
</evidence>
<evidence type="ECO:0000313" key="2">
    <source>
        <dbReference type="EMBL" id="KAK8227631.1"/>
    </source>
</evidence>
<gene>
    <name evidence="2" type="ORF">HDK90DRAFT_514131</name>
</gene>
<proteinExistence type="predicted"/>
<dbReference type="Proteomes" id="UP001492380">
    <property type="component" value="Unassembled WGS sequence"/>
</dbReference>
<dbReference type="InterPro" id="IPR001810">
    <property type="entry name" value="F-box_dom"/>
</dbReference>
<protein>
    <recommendedName>
        <fullName evidence="1">F-box domain-containing protein</fullName>
    </recommendedName>
</protein>
<accession>A0ABR1YF96</accession>
<dbReference type="EMBL" id="JBBWRZ010000010">
    <property type="protein sequence ID" value="KAK8227631.1"/>
    <property type="molecule type" value="Genomic_DNA"/>
</dbReference>
<dbReference type="PROSITE" id="PS50181">
    <property type="entry name" value="FBOX"/>
    <property type="match status" value="1"/>
</dbReference>
<reference evidence="2 3" key="1">
    <citation type="submission" date="2024-04" db="EMBL/GenBank/DDBJ databases">
        <title>Phyllosticta paracitricarpa is synonymous to the EU quarantine fungus P. citricarpa based on phylogenomic analyses.</title>
        <authorList>
            <consortium name="Lawrence Berkeley National Laboratory"/>
            <person name="Van Ingen-Buijs V.A."/>
            <person name="Van Westerhoven A.C."/>
            <person name="Haridas S."/>
            <person name="Skiadas P."/>
            <person name="Martin F."/>
            <person name="Groenewald J.Z."/>
            <person name="Crous P.W."/>
            <person name="Seidl M.F."/>
        </authorList>
    </citation>
    <scope>NUCLEOTIDE SEQUENCE [LARGE SCALE GENOMIC DNA]</scope>
    <source>
        <strain evidence="2 3">CBS 123374</strain>
    </source>
</reference>